<accession>A0A4Q7VPY9</accession>
<dbReference type="InterPro" id="IPR004175">
    <property type="entry name" value="RNA_CPDase"/>
</dbReference>
<gene>
    <name evidence="2" type="ORF">EV670_2629</name>
</gene>
<keyword evidence="3" id="KW-1185">Reference proteome</keyword>
<comment type="caution">
    <text evidence="2">The sequence shown here is derived from an EMBL/GenBank/DDBJ whole genome shotgun (WGS) entry which is preliminary data.</text>
</comment>
<dbReference type="SUPFAM" id="SSF55144">
    <property type="entry name" value="LigT-like"/>
    <property type="match status" value="1"/>
</dbReference>
<keyword evidence="1" id="KW-0378">Hydrolase</keyword>
<dbReference type="EMBL" id="SHKP01000006">
    <property type="protein sequence ID" value="RZT98218.1"/>
    <property type="molecule type" value="Genomic_DNA"/>
</dbReference>
<dbReference type="RefSeq" id="WP_242616946.1">
    <property type="nucleotide sequence ID" value="NZ_SHKP01000006.1"/>
</dbReference>
<reference evidence="2 3" key="1">
    <citation type="submission" date="2019-02" db="EMBL/GenBank/DDBJ databases">
        <title>Genomic Encyclopedia of Type Strains, Phase IV (KMG-IV): sequencing the most valuable type-strain genomes for metagenomic binning, comparative biology and taxonomic classification.</title>
        <authorList>
            <person name="Goeker M."/>
        </authorList>
    </citation>
    <scope>NUCLEOTIDE SEQUENCE [LARGE SCALE GENOMIC DNA]</scope>
    <source>
        <strain evidence="2 3">DSM 19570</strain>
    </source>
</reference>
<dbReference type="Pfam" id="PF13563">
    <property type="entry name" value="2_5_RNA_ligase2"/>
    <property type="match status" value="1"/>
</dbReference>
<dbReference type="GO" id="GO:0008664">
    <property type="term" value="F:RNA 2',3'-cyclic 3'-phosphodiesterase activity"/>
    <property type="evidence" value="ECO:0007669"/>
    <property type="project" value="InterPro"/>
</dbReference>
<dbReference type="Gene3D" id="3.90.1140.10">
    <property type="entry name" value="Cyclic phosphodiesterase"/>
    <property type="match status" value="1"/>
</dbReference>
<dbReference type="GO" id="GO:0016874">
    <property type="term" value="F:ligase activity"/>
    <property type="evidence" value="ECO:0007669"/>
    <property type="project" value="UniProtKB-KW"/>
</dbReference>
<dbReference type="GO" id="GO:0004113">
    <property type="term" value="F:2',3'-cyclic-nucleotide 3'-phosphodiesterase activity"/>
    <property type="evidence" value="ECO:0007669"/>
    <property type="project" value="InterPro"/>
</dbReference>
<dbReference type="PANTHER" id="PTHR35561:SF1">
    <property type="entry name" value="RNA 2',3'-CYCLIC PHOSPHODIESTERASE"/>
    <property type="match status" value="1"/>
</dbReference>
<dbReference type="AlphaFoldDB" id="A0A4Q7VPY9"/>
<keyword evidence="2" id="KW-0436">Ligase</keyword>
<sequence length="199" mass="21820">MARGSASDQQFALDGFEAAPPARDSLFFAVLPESAAAARIAALAQSLRDEHGLRGRPLRTDRLHATLHPFGVYPGLPPELVALARQAAASIELPPFEIEFDRVLSFRRARNRPLVLCGGERLAPLQALQQALVTAVCARGRRPPTEALYTPHVTLLYDDHGVEELAVEPITWTVREFVLMHSLVGQSLHVALGRWPLRG</sequence>
<protein>
    <submittedName>
        <fullName evidence="2">2'-5' RNA ligase</fullName>
    </submittedName>
</protein>
<dbReference type="InterPro" id="IPR009097">
    <property type="entry name" value="Cyclic_Pdiesterase"/>
</dbReference>
<evidence type="ECO:0000313" key="2">
    <source>
        <dbReference type="EMBL" id="RZT98218.1"/>
    </source>
</evidence>
<dbReference type="Proteomes" id="UP000293671">
    <property type="component" value="Unassembled WGS sequence"/>
</dbReference>
<organism evidence="2 3">
    <name type="scientific">Rivibacter subsaxonicus</name>
    <dbReference type="NCBI Taxonomy" id="457575"/>
    <lineage>
        <taxon>Bacteria</taxon>
        <taxon>Pseudomonadati</taxon>
        <taxon>Pseudomonadota</taxon>
        <taxon>Betaproteobacteria</taxon>
        <taxon>Burkholderiales</taxon>
        <taxon>Rivibacter</taxon>
    </lineage>
</organism>
<evidence type="ECO:0000313" key="3">
    <source>
        <dbReference type="Proteomes" id="UP000293671"/>
    </source>
</evidence>
<name>A0A4Q7VPY9_9BURK</name>
<evidence type="ECO:0000256" key="1">
    <source>
        <dbReference type="ARBA" id="ARBA00022801"/>
    </source>
</evidence>
<proteinExistence type="predicted"/>
<dbReference type="PANTHER" id="PTHR35561">
    <property type="entry name" value="RNA 2',3'-CYCLIC PHOSPHODIESTERASE"/>
    <property type="match status" value="1"/>
</dbReference>